<dbReference type="AlphaFoldDB" id="A0A7S2D305"/>
<proteinExistence type="predicted"/>
<dbReference type="EC" id="3.4.19.12" evidence="3"/>
<dbReference type="SUPFAM" id="SSF54001">
    <property type="entry name" value="Cysteine proteinases"/>
    <property type="match status" value="1"/>
</dbReference>
<dbReference type="EMBL" id="HBGU01024638">
    <property type="protein sequence ID" value="CAD9442341.1"/>
    <property type="molecule type" value="Transcribed_RNA"/>
</dbReference>
<reference evidence="5" key="1">
    <citation type="submission" date="2021-01" db="EMBL/GenBank/DDBJ databases">
        <authorList>
            <person name="Corre E."/>
            <person name="Pelletier E."/>
            <person name="Niang G."/>
            <person name="Scheremetjew M."/>
            <person name="Finn R."/>
            <person name="Kale V."/>
            <person name="Holt S."/>
            <person name="Cochrane G."/>
            <person name="Meng A."/>
            <person name="Brown T."/>
            <person name="Cohen L."/>
        </authorList>
    </citation>
    <scope>NUCLEOTIDE SEQUENCE</scope>
    <source>
        <strain evidence="5">UTEX LB 985</strain>
    </source>
</reference>
<sequence length="1039" mass="112480">MPAAAQAAMPATAPAAPTDVQPDPAVRGFASTDVPPLQVRATKIVQPSDNSCLFHSFAYSLDKKKTGGAAMRRELVDWLRSHPDVCIAGEPISAWVDKLQIQDTEADATQSYSGARRDRASDTEATALDRYCDAMLRRNAWGGNLEIAACQQKRSASVWLYEALGGDSYRRTDVFGSATDEGLVVHLLYDGSHYDVLEIDPAELQRALSDKTLSSGRPGDGSGEGGDGADTKGGGDDAGDGGKGDGGSGGESGGGGGGVDGGQVGGESNSVIMAPVDGAAPMEMEPQELSSLASFALPVNWSKPLEDLLPELHRFKHQLATVASWTGRRSDKYVKVGTVSDRAKAITFFNTEAGGLRVDANCLAPVQTVFLGVTFGPEDQIAALVGYYPVSASDGEVALYIPLLAVKAGGDGTKDEGSWASNESVRGSGRGLGKLLLHLVYAAAVERGQRVTIYWQATKEARPYYERLASSEPFFASITTADLPACIDEEQQCSTPMKWTPGVTAPADQSDPKLDAYARFLGGASADECGVTGQLLTAWRQMETRKLDASYVDETHGRSLMAMADIEPYGFITIHGGELLDRATAMKRVLRTHMNALSNDGPVVDGIGVSDLPFTHWGAFANSCISPNARTPEQLKFDKVREVKVLQAGAHGIKAGKYITWNYHVEYPPSVDAVLKVKEVMPTGVTLMAYLQYLVSIQAPVQVLYVQNMSELVEPSSGALDALCTLLRQGKVWAVNAGDVEFKPPQLTLLYDAVQDSSVAFMYLCDTKVAKCDRCRFKALIQARRRETTVAQWLLGPDETQNAIIRNCEKMWFGPMSLGRNKRFDDASTSGSGGGSAAGDAFETSGIELIQNAIPVEASTVDSIHEREYFDEDGINGDRKRLQTKSSNRDWCRRLKNQMTGVLREHGHLRTSEQYEGEKELHKMRALLSLETAGYDEAATEPQEGDQAPHTDEPTVRLQNMKDVDKPLSVVYAIQDGTRLRIKPLDGEWMIIRLKPGDMLVFRGDVCHNGLGYASENYRVHAYIYPPGYTSTSALHPCP</sequence>
<dbReference type="GO" id="GO:0005634">
    <property type="term" value="C:nucleus"/>
    <property type="evidence" value="ECO:0007669"/>
    <property type="project" value="TreeGrafter"/>
</dbReference>
<organism evidence="5">
    <name type="scientific">Haptolina brevifila</name>
    <dbReference type="NCBI Taxonomy" id="156173"/>
    <lineage>
        <taxon>Eukaryota</taxon>
        <taxon>Haptista</taxon>
        <taxon>Haptophyta</taxon>
        <taxon>Prymnesiophyceae</taxon>
        <taxon>Prymnesiales</taxon>
        <taxon>Prymnesiaceae</taxon>
        <taxon>Haptolina</taxon>
    </lineage>
</organism>
<feature type="compositionally biased region" description="Basic and acidic residues" evidence="4">
    <location>
        <begin position="229"/>
        <end position="243"/>
    </location>
</feature>
<gene>
    <name evidence="5" type="ORF">CBRE1094_LOCUS13381</name>
</gene>
<name>A0A7S2D305_9EUKA</name>
<keyword evidence="3" id="KW-0788">Thiol protease</keyword>
<dbReference type="Gene3D" id="2.170.270.10">
    <property type="entry name" value="SET domain"/>
    <property type="match status" value="1"/>
</dbReference>
<evidence type="ECO:0000313" key="5">
    <source>
        <dbReference type="EMBL" id="CAD9442341.1"/>
    </source>
</evidence>
<evidence type="ECO:0000256" key="2">
    <source>
        <dbReference type="ARBA" id="ARBA00022801"/>
    </source>
</evidence>
<dbReference type="PANTHER" id="PTHR13312">
    <property type="entry name" value="HIV-INDUCED PROTEIN-7-LIKE PROTEASE"/>
    <property type="match status" value="1"/>
</dbReference>
<dbReference type="GO" id="GO:0005829">
    <property type="term" value="C:cytosol"/>
    <property type="evidence" value="ECO:0007669"/>
    <property type="project" value="TreeGrafter"/>
</dbReference>
<feature type="region of interest" description="Disordered" evidence="4">
    <location>
        <begin position="211"/>
        <end position="270"/>
    </location>
</feature>
<keyword evidence="3" id="KW-0833">Ubl conjugation pathway</keyword>
<accession>A0A7S2D305</accession>
<dbReference type="InterPro" id="IPR038765">
    <property type="entry name" value="Papain-like_cys_pep_sf"/>
</dbReference>
<dbReference type="GO" id="GO:0036503">
    <property type="term" value="P:ERAD pathway"/>
    <property type="evidence" value="ECO:0007669"/>
    <property type="project" value="TreeGrafter"/>
</dbReference>
<dbReference type="GO" id="GO:0016579">
    <property type="term" value="P:protein deubiquitination"/>
    <property type="evidence" value="ECO:0007669"/>
    <property type="project" value="TreeGrafter"/>
</dbReference>
<comment type="catalytic activity">
    <reaction evidence="1 3">
        <text>Thiol-dependent hydrolysis of ester, thioester, amide, peptide and isopeptide bonds formed by the C-terminal Gly of ubiquitin (a 76-residue protein attached to proteins as an intracellular targeting signal).</text>
        <dbReference type="EC" id="3.4.19.12"/>
    </reaction>
</comment>
<evidence type="ECO:0000256" key="4">
    <source>
        <dbReference type="SAM" id="MobiDB-lite"/>
    </source>
</evidence>
<dbReference type="GO" id="GO:0030968">
    <property type="term" value="P:endoplasmic reticulum unfolded protein response"/>
    <property type="evidence" value="ECO:0007669"/>
    <property type="project" value="TreeGrafter"/>
</dbReference>
<feature type="compositionally biased region" description="Low complexity" evidence="4">
    <location>
        <begin position="1"/>
        <end position="26"/>
    </location>
</feature>
<feature type="compositionally biased region" description="Gly residues" evidence="4">
    <location>
        <begin position="218"/>
        <end position="228"/>
    </location>
</feature>
<keyword evidence="3" id="KW-0645">Protease</keyword>
<evidence type="ECO:0000256" key="3">
    <source>
        <dbReference type="RuleBase" id="RU367104"/>
    </source>
</evidence>
<keyword evidence="2 3" id="KW-0378">Hydrolase</keyword>
<comment type="subcellular location">
    <subcellularLocation>
        <location evidence="3">Cytoplasm</location>
    </subcellularLocation>
</comment>
<dbReference type="InterPro" id="IPR046341">
    <property type="entry name" value="SET_dom_sf"/>
</dbReference>
<feature type="region of interest" description="Disordered" evidence="4">
    <location>
        <begin position="1"/>
        <end position="31"/>
    </location>
</feature>
<feature type="compositionally biased region" description="Gly residues" evidence="4">
    <location>
        <begin position="244"/>
        <end position="265"/>
    </location>
</feature>
<dbReference type="Gene3D" id="3.90.70.80">
    <property type="match status" value="1"/>
</dbReference>
<dbReference type="CDD" id="cd22744">
    <property type="entry name" value="OTU"/>
    <property type="match status" value="1"/>
</dbReference>
<evidence type="ECO:0000256" key="1">
    <source>
        <dbReference type="ARBA" id="ARBA00000707"/>
    </source>
</evidence>
<keyword evidence="3" id="KW-0963">Cytoplasm</keyword>
<dbReference type="GO" id="GO:0004843">
    <property type="term" value="F:cysteine-type deubiquitinase activity"/>
    <property type="evidence" value="ECO:0007669"/>
    <property type="project" value="UniProtKB-UniRule"/>
</dbReference>
<comment type="function">
    <text evidence="3">Hydrolase that can remove conjugated ubiquitin from proteins and may therefore play an important regulatory role at the level of protein turnover by preventing degradation.</text>
</comment>
<protein>
    <recommendedName>
        <fullName evidence="3">Ubiquitin thioesterase OTU</fullName>
        <ecNumber evidence="3">3.4.19.12</ecNumber>
    </recommendedName>
</protein>
<dbReference type="PANTHER" id="PTHR13312:SF0">
    <property type="entry name" value="UBIQUITIN THIOESTERASE OTU1"/>
    <property type="match status" value="1"/>
</dbReference>